<comment type="caution">
    <text evidence="2">The sequence shown here is derived from an EMBL/GenBank/DDBJ whole genome shotgun (WGS) entry which is preliminary data.</text>
</comment>
<sequence length="249" mass="28356">MIQLVFPLLPSPPSIFESMDNIPQIEYVIAISKIIPPKNIKFVSRMSNNRFCVYFNDKNTVDLLIKNHPIIKLNDLTSIKIRRLVNPTKRIIISNVSPAIPNDKIIVELQNRNIQLLSPITHINAGFNIKDLAHILSFRRQVYIFHYDFHKIPESLLVKAENELHRIVLTDDILTCYKCKLTGHTSKLCKKSTPDPPNAMLYESSDLNNTTINTNTTEEKSGHIEPSIDIPSENINGPNSSISPRRPNN</sequence>
<dbReference type="AlphaFoldDB" id="A0AAV0XPP7"/>
<accession>A0AAV0XPP7</accession>
<feature type="region of interest" description="Disordered" evidence="1">
    <location>
        <begin position="200"/>
        <end position="249"/>
    </location>
</feature>
<keyword evidence="3" id="KW-1185">Reference proteome</keyword>
<organism evidence="2 3">
    <name type="scientific">Macrosiphum euphorbiae</name>
    <name type="common">potato aphid</name>
    <dbReference type="NCBI Taxonomy" id="13131"/>
    <lineage>
        <taxon>Eukaryota</taxon>
        <taxon>Metazoa</taxon>
        <taxon>Ecdysozoa</taxon>
        <taxon>Arthropoda</taxon>
        <taxon>Hexapoda</taxon>
        <taxon>Insecta</taxon>
        <taxon>Pterygota</taxon>
        <taxon>Neoptera</taxon>
        <taxon>Paraneoptera</taxon>
        <taxon>Hemiptera</taxon>
        <taxon>Sternorrhyncha</taxon>
        <taxon>Aphidomorpha</taxon>
        <taxon>Aphidoidea</taxon>
        <taxon>Aphididae</taxon>
        <taxon>Macrosiphini</taxon>
        <taxon>Macrosiphum</taxon>
    </lineage>
</organism>
<evidence type="ECO:0008006" key="4">
    <source>
        <dbReference type="Google" id="ProtNLM"/>
    </source>
</evidence>
<dbReference type="Proteomes" id="UP001160148">
    <property type="component" value="Unassembled WGS sequence"/>
</dbReference>
<gene>
    <name evidence="2" type="ORF">MEUPH1_LOCUS24091</name>
</gene>
<protein>
    <recommendedName>
        <fullName evidence="4">CCHC-type domain-containing protein</fullName>
    </recommendedName>
</protein>
<feature type="compositionally biased region" description="Polar residues" evidence="1">
    <location>
        <begin position="233"/>
        <end position="249"/>
    </location>
</feature>
<evidence type="ECO:0000256" key="1">
    <source>
        <dbReference type="SAM" id="MobiDB-lite"/>
    </source>
</evidence>
<proteinExistence type="predicted"/>
<evidence type="ECO:0000313" key="3">
    <source>
        <dbReference type="Proteomes" id="UP001160148"/>
    </source>
</evidence>
<dbReference type="EMBL" id="CARXXK010000117">
    <property type="protein sequence ID" value="CAI6369907.1"/>
    <property type="molecule type" value="Genomic_DNA"/>
</dbReference>
<evidence type="ECO:0000313" key="2">
    <source>
        <dbReference type="EMBL" id="CAI6369907.1"/>
    </source>
</evidence>
<reference evidence="2 3" key="1">
    <citation type="submission" date="2023-01" db="EMBL/GenBank/DDBJ databases">
        <authorList>
            <person name="Whitehead M."/>
        </authorList>
    </citation>
    <scope>NUCLEOTIDE SEQUENCE [LARGE SCALE GENOMIC DNA]</scope>
</reference>
<name>A0AAV0XPP7_9HEMI</name>